<keyword evidence="3" id="KW-0408">Iron</keyword>
<dbReference type="Proteomes" id="UP000229972">
    <property type="component" value="Unassembled WGS sequence"/>
</dbReference>
<evidence type="ECO:0000256" key="1">
    <source>
        <dbReference type="ARBA" id="ARBA00022691"/>
    </source>
</evidence>
<dbReference type="SUPFAM" id="SSF102114">
    <property type="entry name" value="Radical SAM enzymes"/>
    <property type="match status" value="1"/>
</dbReference>
<dbReference type="Gene3D" id="3.20.20.70">
    <property type="entry name" value="Aldolase class I"/>
    <property type="match status" value="1"/>
</dbReference>
<evidence type="ECO:0000313" key="7">
    <source>
        <dbReference type="Proteomes" id="UP000229972"/>
    </source>
</evidence>
<organism evidence="6 7">
    <name type="scientific">Candidatus Falkowbacteria bacterium CG10_big_fil_rev_8_21_14_0_10_37_18</name>
    <dbReference type="NCBI Taxonomy" id="1974562"/>
    <lineage>
        <taxon>Bacteria</taxon>
        <taxon>Candidatus Falkowiibacteriota</taxon>
    </lineage>
</organism>
<dbReference type="InterPro" id="IPR013785">
    <property type="entry name" value="Aldolase_TIM"/>
</dbReference>
<proteinExistence type="predicted"/>
<dbReference type="AlphaFoldDB" id="A0A2H0V882"/>
<feature type="domain" description="Radical SAM core" evidence="5">
    <location>
        <begin position="110"/>
        <end position="323"/>
    </location>
</feature>
<dbReference type="InterPro" id="IPR050377">
    <property type="entry name" value="Radical_SAM_PqqE_MftC-like"/>
</dbReference>
<protein>
    <recommendedName>
        <fullName evidence="5">Radical SAM core domain-containing protein</fullName>
    </recommendedName>
</protein>
<dbReference type="SFLD" id="SFLDG01067">
    <property type="entry name" value="SPASM/twitch_domain_containing"/>
    <property type="match status" value="1"/>
</dbReference>
<dbReference type="CDD" id="cd01335">
    <property type="entry name" value="Radical_SAM"/>
    <property type="match status" value="1"/>
</dbReference>
<dbReference type="GO" id="GO:0051536">
    <property type="term" value="F:iron-sulfur cluster binding"/>
    <property type="evidence" value="ECO:0007669"/>
    <property type="project" value="UniProtKB-KW"/>
</dbReference>
<evidence type="ECO:0000313" key="6">
    <source>
        <dbReference type="EMBL" id="PIR95283.1"/>
    </source>
</evidence>
<reference evidence="7" key="1">
    <citation type="submission" date="2017-09" db="EMBL/GenBank/DDBJ databases">
        <title>Depth-based differentiation of microbial function through sediment-hosted aquifers and enrichment of novel symbionts in the deep terrestrial subsurface.</title>
        <authorList>
            <person name="Probst A.J."/>
            <person name="Ladd B."/>
            <person name="Jarett J.K."/>
            <person name="Geller-Mcgrath D.E."/>
            <person name="Sieber C.M.K."/>
            <person name="Emerson J.B."/>
            <person name="Anantharaman K."/>
            <person name="Thomas B.C."/>
            <person name="Malmstrom R."/>
            <person name="Stieglmeier M."/>
            <person name="Klingl A."/>
            <person name="Woyke T."/>
            <person name="Ryan C.M."/>
            <person name="Banfield J.F."/>
        </authorList>
    </citation>
    <scope>NUCLEOTIDE SEQUENCE [LARGE SCALE GENOMIC DNA]</scope>
</reference>
<dbReference type="PANTHER" id="PTHR11228">
    <property type="entry name" value="RADICAL SAM DOMAIN PROTEIN"/>
    <property type="match status" value="1"/>
</dbReference>
<evidence type="ECO:0000259" key="5">
    <source>
        <dbReference type="PROSITE" id="PS51918"/>
    </source>
</evidence>
<dbReference type="GO" id="GO:0003824">
    <property type="term" value="F:catalytic activity"/>
    <property type="evidence" value="ECO:0007669"/>
    <property type="project" value="InterPro"/>
</dbReference>
<keyword evidence="1" id="KW-0949">S-adenosyl-L-methionine</keyword>
<gene>
    <name evidence="6" type="ORF">COT93_03255</name>
</gene>
<dbReference type="EMBL" id="PFAL01000030">
    <property type="protein sequence ID" value="PIR95283.1"/>
    <property type="molecule type" value="Genomic_DNA"/>
</dbReference>
<dbReference type="InterPro" id="IPR007197">
    <property type="entry name" value="rSAM"/>
</dbReference>
<dbReference type="Pfam" id="PF04055">
    <property type="entry name" value="Radical_SAM"/>
    <property type="match status" value="1"/>
</dbReference>
<name>A0A2H0V882_9BACT</name>
<dbReference type="PROSITE" id="PS51918">
    <property type="entry name" value="RADICAL_SAM"/>
    <property type="match status" value="1"/>
</dbReference>
<dbReference type="SFLD" id="SFLDS00029">
    <property type="entry name" value="Radical_SAM"/>
    <property type="match status" value="1"/>
</dbReference>
<sequence>MKIVNFHHLGVPCLTKERINSELFYDKKDIFYLNPEAIIRSEPDGAVITPPLLYSSFLSVDSEALAVLDKHSFSLEKLSVSTVNLLLENKVILDTPPKPSHFRRLEAAVSGLPTQALFEVTSFCNCNCIGCYHWLDLGNNYPPLSDLIKRIIKLKNLGISLFEVTGGEPFSRPDLSEVLNYINDSGMHFYVVTNGSYLAESSSELLSVLRQGLGVAVSLDGVGATHDRVRRQNGLYAKIIKGLDLMFKEGIKIYLVSTLNEENIDCAEELVEVARKYQTTIHFRPTIRTGAAVINNLAPIDLKTRLKNLLGLPEVRNGLLSTKKVIPQSKYYGCGLRKRISIDSFGALYPCVMDRRQVLGNIDTYFPESLILDLEKETRSFLAANRVCRDCDYNKNQIRCGGFCRFSNKYRS</sequence>
<evidence type="ECO:0000256" key="4">
    <source>
        <dbReference type="ARBA" id="ARBA00023014"/>
    </source>
</evidence>
<keyword evidence="4" id="KW-0411">Iron-sulfur</keyword>
<dbReference type="InterPro" id="IPR058240">
    <property type="entry name" value="rSAM_sf"/>
</dbReference>
<evidence type="ECO:0000256" key="3">
    <source>
        <dbReference type="ARBA" id="ARBA00023004"/>
    </source>
</evidence>
<accession>A0A2H0V882</accession>
<keyword evidence="2" id="KW-0479">Metal-binding</keyword>
<evidence type="ECO:0000256" key="2">
    <source>
        <dbReference type="ARBA" id="ARBA00022723"/>
    </source>
</evidence>
<dbReference type="GO" id="GO:0046872">
    <property type="term" value="F:metal ion binding"/>
    <property type="evidence" value="ECO:0007669"/>
    <property type="project" value="UniProtKB-KW"/>
</dbReference>
<comment type="caution">
    <text evidence="6">The sequence shown here is derived from an EMBL/GenBank/DDBJ whole genome shotgun (WGS) entry which is preliminary data.</text>
</comment>
<dbReference type="PANTHER" id="PTHR11228:SF7">
    <property type="entry name" value="PQQA PEPTIDE CYCLASE"/>
    <property type="match status" value="1"/>
</dbReference>